<evidence type="ECO:0000256" key="1">
    <source>
        <dbReference type="SAM" id="MobiDB-lite"/>
    </source>
</evidence>
<evidence type="ECO:0000313" key="2">
    <source>
        <dbReference type="EMBL" id="DAE22949.1"/>
    </source>
</evidence>
<reference evidence="2" key="1">
    <citation type="journal article" date="2021" name="Proc. Natl. Acad. Sci. U.S.A.">
        <title>A Catalog of Tens of Thousands of Viruses from Human Metagenomes Reveals Hidden Associations with Chronic Diseases.</title>
        <authorList>
            <person name="Tisza M.J."/>
            <person name="Buck C.B."/>
        </authorList>
    </citation>
    <scope>NUCLEOTIDE SEQUENCE</scope>
    <source>
        <strain evidence="2">CtzSN25</strain>
    </source>
</reference>
<accession>A0A8S5QW77</accession>
<proteinExistence type="predicted"/>
<name>A0A8S5QW77_9CAUD</name>
<feature type="region of interest" description="Disordered" evidence="1">
    <location>
        <begin position="122"/>
        <end position="145"/>
    </location>
</feature>
<organism evidence="2">
    <name type="scientific">Siphoviridae sp. ctzSN25</name>
    <dbReference type="NCBI Taxonomy" id="2826529"/>
    <lineage>
        <taxon>Viruses</taxon>
        <taxon>Duplodnaviria</taxon>
        <taxon>Heunggongvirae</taxon>
        <taxon>Uroviricota</taxon>
        <taxon>Caudoviricetes</taxon>
    </lineage>
</organism>
<sequence length="145" mass="16462">MSKLSFKAKAPEVREFIYTPGRYEVLVEAVEQGTNQNTGALFYKFVLRGNFGENLTMFNLFVRDNTYGQEQLYKIIEAVGLDPNSDDIDTDDIVGKYMGVEIKEGDPYNGKRQFNVRDIFALDEEDEDGAEETSSSDDDDWADAE</sequence>
<evidence type="ECO:0008006" key="3">
    <source>
        <dbReference type="Google" id="ProtNLM"/>
    </source>
</evidence>
<protein>
    <recommendedName>
        <fullName evidence="3">DUF669 domain-containing protein</fullName>
    </recommendedName>
</protein>
<dbReference type="EMBL" id="BK015743">
    <property type="protein sequence ID" value="DAE22949.1"/>
    <property type="molecule type" value="Genomic_DNA"/>
</dbReference>